<proteinExistence type="predicted"/>
<evidence type="ECO:0000313" key="1">
    <source>
        <dbReference type="EMBL" id="CCD21648.1"/>
    </source>
</evidence>
<evidence type="ECO:0000313" key="2">
    <source>
        <dbReference type="Proteomes" id="UP000009027"/>
    </source>
</evidence>
<accession>F9WVP0</accession>
<gene>
    <name evidence="1" type="ORF">TvY486_0045670</name>
</gene>
<dbReference type="EMBL" id="CAEX01008046">
    <property type="protein sequence ID" value="CCD21648.1"/>
    <property type="molecule type" value="Genomic_DNA"/>
</dbReference>
<organism evidence="1 2">
    <name type="scientific">Trypanosoma vivax (strain Y486)</name>
    <dbReference type="NCBI Taxonomy" id="1055687"/>
    <lineage>
        <taxon>Eukaryota</taxon>
        <taxon>Discoba</taxon>
        <taxon>Euglenozoa</taxon>
        <taxon>Kinetoplastea</taxon>
        <taxon>Metakinetoplastina</taxon>
        <taxon>Trypanosomatida</taxon>
        <taxon>Trypanosomatidae</taxon>
        <taxon>Trypanosoma</taxon>
        <taxon>Duttonella</taxon>
    </lineage>
</organism>
<protein>
    <submittedName>
        <fullName evidence="1">Uncharacterized protein</fullName>
    </submittedName>
</protein>
<dbReference type="Proteomes" id="UP000009027">
    <property type="component" value="Unassembled WGS sequence"/>
</dbReference>
<sequence length="138" mass="15532">MLMEENRATDLLLPLASAPGHSFNAYSHRAQRASWRAVLWEMYAWCFDRVACFVVCGRRQPDAPPHTLVRCLHVPNPAVHELLCAFISPTNMLRIQFKTFAPPAWCVVSVNCQLPAQRYAATNQLLGCGPARSEHFPV</sequence>
<name>F9WVP0_TRYVY</name>
<dbReference type="VEuPathDB" id="TriTrypDB:TvY486_0045670"/>
<keyword evidence="2" id="KW-1185">Reference proteome</keyword>
<dbReference type="AlphaFoldDB" id="F9WVP0"/>
<reference evidence="1 2" key="1">
    <citation type="journal article" date="2012" name="Proc. Natl. Acad. Sci. U.S.A.">
        <title>Antigenic diversity is generated by distinct evolutionary mechanisms in African trypanosome species.</title>
        <authorList>
            <person name="Jackson A.P."/>
            <person name="Berry A."/>
            <person name="Aslett M."/>
            <person name="Allison H.C."/>
            <person name="Burton P."/>
            <person name="Vavrova-Anderson J."/>
            <person name="Brown R."/>
            <person name="Browne H."/>
            <person name="Corton N."/>
            <person name="Hauser H."/>
            <person name="Gamble J."/>
            <person name="Gilderthorp R."/>
            <person name="Marcello L."/>
            <person name="McQuillan J."/>
            <person name="Otto T.D."/>
            <person name="Quail M.A."/>
            <person name="Sanders M.J."/>
            <person name="van Tonder A."/>
            <person name="Ginger M.L."/>
            <person name="Field M.C."/>
            <person name="Barry J.D."/>
            <person name="Hertz-Fowler C."/>
            <person name="Berriman M."/>
        </authorList>
    </citation>
    <scope>NUCLEOTIDE SEQUENCE</scope>
    <source>
        <strain evidence="1 2">Y486</strain>
    </source>
</reference>